<dbReference type="AlphaFoldDB" id="A0AA96GLX0"/>
<dbReference type="InterPro" id="IPR027396">
    <property type="entry name" value="DsrEFH-like"/>
</dbReference>
<protein>
    <submittedName>
        <fullName evidence="1">Uncharacterized protein</fullName>
    </submittedName>
</protein>
<dbReference type="EMBL" id="CP116968">
    <property type="protein sequence ID" value="WNM63623.1"/>
    <property type="molecule type" value="Genomic_DNA"/>
</dbReference>
<proteinExistence type="predicted"/>
<dbReference type="Gene3D" id="3.40.1260.10">
    <property type="entry name" value="DsrEFH-like"/>
    <property type="match status" value="1"/>
</dbReference>
<organism evidence="1 2">
    <name type="scientific">Candidatus Nitrospira neomarina</name>
    <dbReference type="NCBI Taxonomy" id="3020899"/>
    <lineage>
        <taxon>Bacteria</taxon>
        <taxon>Pseudomonadati</taxon>
        <taxon>Nitrospirota</taxon>
        <taxon>Nitrospiria</taxon>
        <taxon>Nitrospirales</taxon>
        <taxon>Nitrospiraceae</taxon>
        <taxon>Nitrospira</taxon>
    </lineage>
</organism>
<dbReference type="Proteomes" id="UP001302494">
    <property type="component" value="Chromosome"/>
</dbReference>
<reference evidence="1 2" key="1">
    <citation type="submission" date="2023-01" db="EMBL/GenBank/DDBJ databases">
        <title>Cultivation and genomic characterization of new, ubiquitous marine nitrite-oxidizing bacteria from the Nitrospirales.</title>
        <authorList>
            <person name="Mueller A.J."/>
            <person name="Daebeler A."/>
            <person name="Herbold C.W."/>
            <person name="Kirkegaard R.H."/>
            <person name="Daims H."/>
        </authorList>
    </citation>
    <scope>NUCLEOTIDE SEQUENCE [LARGE SCALE GENOMIC DNA]</scope>
    <source>
        <strain evidence="1 2">DK</strain>
    </source>
</reference>
<gene>
    <name evidence="1" type="ORF">PQG83_07670</name>
</gene>
<accession>A0AA96GLX0</accession>
<evidence type="ECO:0000313" key="2">
    <source>
        <dbReference type="Proteomes" id="UP001302494"/>
    </source>
</evidence>
<keyword evidence="2" id="KW-1185">Reference proteome</keyword>
<name>A0AA96GLX0_9BACT</name>
<evidence type="ECO:0000313" key="1">
    <source>
        <dbReference type="EMBL" id="WNM63623.1"/>
    </source>
</evidence>
<dbReference type="SUPFAM" id="SSF75169">
    <property type="entry name" value="DsrEFH-like"/>
    <property type="match status" value="1"/>
</dbReference>
<dbReference type="RefSeq" id="WP_312748311.1">
    <property type="nucleotide sequence ID" value="NZ_CP116968.1"/>
</dbReference>
<dbReference type="KEGG" id="nneo:PQG83_07670"/>
<sequence>MTNMKFGLGLCIVFLTLLTGNRAVEAEQIQPQHFLIHMKTSLAEDDAQICAVPNVAWALVKAGHQVTILVDASAVTSVTKGFGWFGRLVHSDTTALDRARLPERERVSLSEQMGVSLEKIPHQYGEYLGFLKEMGVTIYGNQTMMLLYNIDLDDVAPEVTPIALNRMVELFQSADRIIVY</sequence>